<reference evidence="1" key="1">
    <citation type="submission" date="2018-05" db="EMBL/GenBank/DDBJ databases">
        <authorList>
            <person name="Lanie J.A."/>
            <person name="Ng W.-L."/>
            <person name="Kazmierczak K.M."/>
            <person name="Andrzejewski T.M."/>
            <person name="Davidsen T.M."/>
            <person name="Wayne K.J."/>
            <person name="Tettelin H."/>
            <person name="Glass J.I."/>
            <person name="Rusch D."/>
            <person name="Podicherti R."/>
            <person name="Tsui H.-C.T."/>
            <person name="Winkler M.E."/>
        </authorList>
    </citation>
    <scope>NUCLEOTIDE SEQUENCE</scope>
</reference>
<dbReference type="EMBL" id="UINC01076551">
    <property type="protein sequence ID" value="SVC15827.1"/>
    <property type="molecule type" value="Genomic_DNA"/>
</dbReference>
<protein>
    <recommendedName>
        <fullName evidence="2">Radical SAM core domain-containing protein</fullName>
    </recommendedName>
</protein>
<feature type="non-terminal residue" evidence="1">
    <location>
        <position position="1"/>
    </location>
</feature>
<evidence type="ECO:0008006" key="2">
    <source>
        <dbReference type="Google" id="ProtNLM"/>
    </source>
</evidence>
<dbReference type="SUPFAM" id="SSF102114">
    <property type="entry name" value="Radical SAM enzymes"/>
    <property type="match status" value="1"/>
</dbReference>
<dbReference type="NCBIfam" id="NF033640">
    <property type="entry name" value="N_Twi_rSAM"/>
    <property type="match status" value="1"/>
</dbReference>
<sequence>MCLAKWTQVTIQLQTGHTHSCHHPKTHKVPLKELDRNPSALHNTKFKKQRRKEMLNGARPKECDYCWNVEDSSDRFSDRVFKSQESWSLPHFDEITKLDWREDFNPRYVEVAFSNACNFKCSYCAPAYSTEWFQEIEKHGGYPTTDQFNDFKYNKFEDKMPIPVRDVNPYKDAFWKWWPDLYHDLHTFRITGGEPLLAPDTFKVLDYIIDHPNPNKNLQFAV</sequence>
<evidence type="ECO:0000313" key="1">
    <source>
        <dbReference type="EMBL" id="SVC15827.1"/>
    </source>
</evidence>
<gene>
    <name evidence="1" type="ORF">METZ01_LOCUS268681</name>
</gene>
<accession>A0A382JXZ2</accession>
<proteinExistence type="predicted"/>
<dbReference type="InterPro" id="IPR058240">
    <property type="entry name" value="rSAM_sf"/>
</dbReference>
<organism evidence="1">
    <name type="scientific">marine metagenome</name>
    <dbReference type="NCBI Taxonomy" id="408172"/>
    <lineage>
        <taxon>unclassified sequences</taxon>
        <taxon>metagenomes</taxon>
        <taxon>ecological metagenomes</taxon>
    </lineage>
</organism>
<dbReference type="InterPro" id="IPR013785">
    <property type="entry name" value="Aldolase_TIM"/>
</dbReference>
<feature type="non-terminal residue" evidence="1">
    <location>
        <position position="222"/>
    </location>
</feature>
<dbReference type="AlphaFoldDB" id="A0A382JXZ2"/>
<name>A0A382JXZ2_9ZZZZ</name>
<dbReference type="Gene3D" id="3.20.20.70">
    <property type="entry name" value="Aldolase class I"/>
    <property type="match status" value="1"/>
</dbReference>